<dbReference type="Proteomes" id="UP001341297">
    <property type="component" value="Unassembled WGS sequence"/>
</dbReference>
<dbReference type="InterPro" id="IPR010982">
    <property type="entry name" value="Lambda_DNA-bd_dom_sf"/>
</dbReference>
<dbReference type="EMBL" id="LECW02000082">
    <property type="protein sequence ID" value="KRT87086.1"/>
    <property type="molecule type" value="Genomic_DNA"/>
</dbReference>
<reference evidence="3" key="2">
    <citation type="submission" date="2015-10" db="EMBL/GenBank/DDBJ databases">
        <authorList>
            <person name="Gilbert D.G."/>
        </authorList>
    </citation>
    <scope>NUCLEOTIDE SEQUENCE</scope>
    <source>
        <strain evidence="3">GO-13</strain>
    </source>
</reference>
<dbReference type="OrthoDB" id="9805856at2"/>
<reference evidence="4 6" key="3">
    <citation type="submission" date="2023-03" db="EMBL/GenBank/DDBJ databases">
        <title>Agriculturally important microbes genome sequencing.</title>
        <authorList>
            <person name="Dunlap C."/>
        </authorList>
    </citation>
    <scope>NUCLEOTIDE SEQUENCE [LARGE SCALE GENOMIC DNA]</scope>
    <source>
        <strain evidence="4 6">CBP-3203</strain>
    </source>
</reference>
<dbReference type="RefSeq" id="WP_053075390.1">
    <property type="nucleotide sequence ID" value="NZ_JARRTL010000027.1"/>
</dbReference>
<dbReference type="SMART" id="SM00530">
    <property type="entry name" value="HTH_XRE"/>
    <property type="match status" value="1"/>
</dbReference>
<accession>A0A0T6BI35</accession>
<dbReference type="InterPro" id="IPR001387">
    <property type="entry name" value="Cro/C1-type_HTH"/>
</dbReference>
<evidence type="ECO:0000259" key="2">
    <source>
        <dbReference type="PROSITE" id="PS50943"/>
    </source>
</evidence>
<dbReference type="SUPFAM" id="SSF47413">
    <property type="entry name" value="lambda repressor-like DNA-binding domains"/>
    <property type="match status" value="1"/>
</dbReference>
<evidence type="ECO:0000313" key="6">
    <source>
        <dbReference type="Proteomes" id="UP001341297"/>
    </source>
</evidence>
<dbReference type="EMBL" id="JARRTL010000027">
    <property type="protein sequence ID" value="MEC0487135.1"/>
    <property type="molecule type" value="Genomic_DNA"/>
</dbReference>
<dbReference type="PANTHER" id="PTHR46558">
    <property type="entry name" value="TRACRIPTIONAL REGULATORY PROTEIN-RELATED-RELATED"/>
    <property type="match status" value="1"/>
</dbReference>
<gene>
    <name evidence="3" type="ORF">AB447_208955</name>
    <name evidence="4" type="ORF">P8828_20485</name>
</gene>
<protein>
    <submittedName>
        <fullName evidence="4">Helix-turn-helix transcriptional regulator</fullName>
    </submittedName>
</protein>
<reference evidence="3 5" key="1">
    <citation type="journal article" date="2015" name="Int. J. Syst. Evol. Microbiol.">
        <title>Bacillus glycinifermentans sp. nov., isolated from fermented soybean paste.</title>
        <authorList>
            <person name="Kim S.J."/>
            <person name="Dunlap C.A."/>
            <person name="Kwon S.W."/>
            <person name="Rooney A.P."/>
        </authorList>
    </citation>
    <scope>NUCLEOTIDE SEQUENCE [LARGE SCALE GENOMIC DNA]</scope>
    <source>
        <strain evidence="3 5">GO-13</strain>
    </source>
</reference>
<sequence length="129" mass="14869">MSIGQKIKKLRDDKNWSQGQLALALKKHQTTVSLYELDKRKPGRDTLIKLSLMFKVPMEYFVDNENIAASSHPKKSVDLTIFPSELNLKLNEIAQKYKKQNNGEPLLTIEEAEQAIAYIEELLSMRHNK</sequence>
<evidence type="ECO:0000313" key="4">
    <source>
        <dbReference type="EMBL" id="MEC0487135.1"/>
    </source>
</evidence>
<evidence type="ECO:0000313" key="5">
    <source>
        <dbReference type="Proteomes" id="UP000036168"/>
    </source>
</evidence>
<name>A0A0T6BI35_9BACI</name>
<evidence type="ECO:0000256" key="1">
    <source>
        <dbReference type="ARBA" id="ARBA00023125"/>
    </source>
</evidence>
<dbReference type="CDD" id="cd00093">
    <property type="entry name" value="HTH_XRE"/>
    <property type="match status" value="1"/>
</dbReference>
<dbReference type="PANTHER" id="PTHR46558:SF13">
    <property type="entry name" value="HTH-TYPE TRANSCRIPTIONAL REGULATOR IMMR"/>
    <property type="match status" value="1"/>
</dbReference>
<dbReference type="Proteomes" id="UP000036168">
    <property type="component" value="Unassembled WGS sequence"/>
</dbReference>
<keyword evidence="6" id="KW-1185">Reference proteome</keyword>
<keyword evidence="1" id="KW-0238">DNA-binding</keyword>
<dbReference type="AlphaFoldDB" id="A0A0T6BI35"/>
<dbReference type="Pfam" id="PF01381">
    <property type="entry name" value="HTH_3"/>
    <property type="match status" value="1"/>
</dbReference>
<dbReference type="PROSITE" id="PS50943">
    <property type="entry name" value="HTH_CROC1"/>
    <property type="match status" value="1"/>
</dbReference>
<organism evidence="3 5">
    <name type="scientific">Bacillus glycinifermentans</name>
    <dbReference type="NCBI Taxonomy" id="1664069"/>
    <lineage>
        <taxon>Bacteria</taxon>
        <taxon>Bacillati</taxon>
        <taxon>Bacillota</taxon>
        <taxon>Bacilli</taxon>
        <taxon>Bacillales</taxon>
        <taxon>Bacillaceae</taxon>
        <taxon>Bacillus</taxon>
    </lineage>
</organism>
<dbReference type="GO" id="GO:0003677">
    <property type="term" value="F:DNA binding"/>
    <property type="evidence" value="ECO:0007669"/>
    <property type="project" value="UniProtKB-KW"/>
</dbReference>
<proteinExistence type="predicted"/>
<evidence type="ECO:0000313" key="3">
    <source>
        <dbReference type="EMBL" id="KRT87086.1"/>
    </source>
</evidence>
<dbReference type="Gene3D" id="1.10.260.40">
    <property type="entry name" value="lambda repressor-like DNA-binding domains"/>
    <property type="match status" value="1"/>
</dbReference>
<feature type="domain" description="HTH cro/C1-type" evidence="2">
    <location>
        <begin position="7"/>
        <end position="61"/>
    </location>
</feature>
<comment type="caution">
    <text evidence="3">The sequence shown here is derived from an EMBL/GenBank/DDBJ whole genome shotgun (WGS) entry which is preliminary data.</text>
</comment>